<accession>A0A547Q5A4</accession>
<dbReference type="InterPro" id="IPR016181">
    <property type="entry name" value="Acyl_CoA_acyltransferase"/>
</dbReference>
<keyword evidence="1 4" id="KW-0808">Transferase</keyword>
<organism evidence="4 5">
    <name type="scientific">Palleronia caenipelagi</name>
    <dbReference type="NCBI Taxonomy" id="2489174"/>
    <lineage>
        <taxon>Bacteria</taxon>
        <taxon>Pseudomonadati</taxon>
        <taxon>Pseudomonadota</taxon>
        <taxon>Alphaproteobacteria</taxon>
        <taxon>Rhodobacterales</taxon>
        <taxon>Roseobacteraceae</taxon>
        <taxon>Palleronia</taxon>
    </lineage>
</organism>
<name>A0A547Q5A4_9RHOB</name>
<keyword evidence="5" id="KW-1185">Reference proteome</keyword>
<evidence type="ECO:0000256" key="2">
    <source>
        <dbReference type="ARBA" id="ARBA00023315"/>
    </source>
</evidence>
<dbReference type="EMBL" id="VFSV01000011">
    <property type="protein sequence ID" value="TRD21543.1"/>
    <property type="molecule type" value="Genomic_DNA"/>
</dbReference>
<dbReference type="RefSeq" id="WP_142834422.1">
    <property type="nucleotide sequence ID" value="NZ_VFSV01000011.1"/>
</dbReference>
<protein>
    <submittedName>
        <fullName evidence="4">GNAT family N-acetyltransferase</fullName>
    </submittedName>
</protein>
<keyword evidence="2" id="KW-0012">Acyltransferase</keyword>
<gene>
    <name evidence="4" type="ORF">FEV53_08660</name>
</gene>
<evidence type="ECO:0000256" key="1">
    <source>
        <dbReference type="ARBA" id="ARBA00022679"/>
    </source>
</evidence>
<evidence type="ECO:0000313" key="4">
    <source>
        <dbReference type="EMBL" id="TRD21543.1"/>
    </source>
</evidence>
<dbReference type="PROSITE" id="PS51186">
    <property type="entry name" value="GNAT"/>
    <property type="match status" value="1"/>
</dbReference>
<dbReference type="Proteomes" id="UP000318590">
    <property type="component" value="Unassembled WGS sequence"/>
</dbReference>
<sequence length="142" mass="15378">MTPEALSNAELAAIHARAMRVPKPWSEAEIASLRAAPGILCLTAGRSFAMGRVVLDEAELLTIAVDPDHQGKGIGRELLDAYHRRAHANGATVSFLEVAETNVPARALYYAAEYIQCGLRKGYYTDVQPPVDALVLRRPLPA</sequence>
<dbReference type="GO" id="GO:0016747">
    <property type="term" value="F:acyltransferase activity, transferring groups other than amino-acyl groups"/>
    <property type="evidence" value="ECO:0007669"/>
    <property type="project" value="InterPro"/>
</dbReference>
<dbReference type="AlphaFoldDB" id="A0A547Q5A4"/>
<dbReference type="SUPFAM" id="SSF55729">
    <property type="entry name" value="Acyl-CoA N-acyltransferases (Nat)"/>
    <property type="match status" value="1"/>
</dbReference>
<feature type="domain" description="N-acetyltransferase" evidence="3">
    <location>
        <begin position="1"/>
        <end position="141"/>
    </location>
</feature>
<dbReference type="OrthoDB" id="9804026at2"/>
<proteinExistence type="predicted"/>
<dbReference type="PANTHER" id="PTHR43420">
    <property type="entry name" value="ACETYLTRANSFERASE"/>
    <property type="match status" value="1"/>
</dbReference>
<dbReference type="CDD" id="cd04301">
    <property type="entry name" value="NAT_SF"/>
    <property type="match status" value="1"/>
</dbReference>
<reference evidence="4 5" key="1">
    <citation type="submission" date="2019-06" db="EMBL/GenBank/DDBJ databases">
        <title>Paenimaribius caenipelagi gen. nov., sp. nov., isolated from a tidal flat.</title>
        <authorList>
            <person name="Yoon J.-H."/>
        </authorList>
    </citation>
    <scope>NUCLEOTIDE SEQUENCE [LARGE SCALE GENOMIC DNA]</scope>
    <source>
        <strain evidence="4 5">JBTF-M29</strain>
    </source>
</reference>
<comment type="caution">
    <text evidence="4">The sequence shown here is derived from an EMBL/GenBank/DDBJ whole genome shotgun (WGS) entry which is preliminary data.</text>
</comment>
<evidence type="ECO:0000259" key="3">
    <source>
        <dbReference type="PROSITE" id="PS51186"/>
    </source>
</evidence>
<dbReference type="Gene3D" id="3.40.630.30">
    <property type="match status" value="1"/>
</dbReference>
<dbReference type="InterPro" id="IPR000182">
    <property type="entry name" value="GNAT_dom"/>
</dbReference>
<dbReference type="InterPro" id="IPR050680">
    <property type="entry name" value="YpeA/RimI_acetyltransf"/>
</dbReference>
<dbReference type="PANTHER" id="PTHR43420:SF44">
    <property type="entry name" value="ACETYLTRANSFERASE YPEA"/>
    <property type="match status" value="1"/>
</dbReference>
<evidence type="ECO:0000313" key="5">
    <source>
        <dbReference type="Proteomes" id="UP000318590"/>
    </source>
</evidence>
<dbReference type="Pfam" id="PF00583">
    <property type="entry name" value="Acetyltransf_1"/>
    <property type="match status" value="1"/>
</dbReference>